<dbReference type="Gene3D" id="3.40.50.1820">
    <property type="entry name" value="alpha/beta hydrolase"/>
    <property type="match status" value="1"/>
</dbReference>
<gene>
    <name evidence="1" type="ORF">PPNSA23_28640</name>
</gene>
<reference evidence="1 2" key="1">
    <citation type="submission" date="2024-10" db="EMBL/GenBank/DDBJ databases">
        <title>Isolation, draft genome sequencing and identification of Phyllobacterium sp. NSA23, isolated from leaf soil.</title>
        <authorList>
            <person name="Akita H."/>
        </authorList>
    </citation>
    <scope>NUCLEOTIDE SEQUENCE [LARGE SCALE GENOMIC DNA]</scope>
    <source>
        <strain evidence="1 2">NSA23</strain>
    </source>
</reference>
<dbReference type="EMBL" id="BAAFZP010000001">
    <property type="protein sequence ID" value="GAB1582921.1"/>
    <property type="molecule type" value="Genomic_DNA"/>
</dbReference>
<protein>
    <recommendedName>
        <fullName evidence="3">Alpha/beta hydrolase fold-3 domain-containing protein</fullName>
    </recommendedName>
</protein>
<comment type="caution">
    <text evidence="1">The sequence shown here is derived from an EMBL/GenBank/DDBJ whole genome shotgun (WGS) entry which is preliminary data.</text>
</comment>
<dbReference type="InterPro" id="IPR029058">
    <property type="entry name" value="AB_hydrolase_fold"/>
</dbReference>
<dbReference type="RefSeq" id="WP_407865456.1">
    <property type="nucleotide sequence ID" value="NZ_BAAFZP010000001.1"/>
</dbReference>
<dbReference type="Proteomes" id="UP001628091">
    <property type="component" value="Unassembled WGS sequence"/>
</dbReference>
<keyword evidence="2" id="KW-1185">Reference proteome</keyword>
<evidence type="ECO:0000313" key="2">
    <source>
        <dbReference type="Proteomes" id="UP001628091"/>
    </source>
</evidence>
<evidence type="ECO:0000313" key="1">
    <source>
        <dbReference type="EMBL" id="GAB1582921.1"/>
    </source>
</evidence>
<accession>A0ABQ0H1X4</accession>
<name>A0ABQ0H1X4_9HYPH</name>
<sequence>MRSAINISQSCVSSDNVDYYYDRYIVPTAGKVYWDGILTSVGKIRRDNPDRAPLLLIGGGFDLIADASMTKAIYEKQKRAASHTALKIFEDRSHFICIDAGWEEVANFALDWAVRQIPPITLHSTR</sequence>
<evidence type="ECO:0008006" key="3">
    <source>
        <dbReference type="Google" id="ProtNLM"/>
    </source>
</evidence>
<proteinExistence type="predicted"/>
<organism evidence="1 2">
    <name type="scientific">Phyllobacterium phragmitis</name>
    <dbReference type="NCBI Taxonomy" id="2670329"/>
    <lineage>
        <taxon>Bacteria</taxon>
        <taxon>Pseudomonadati</taxon>
        <taxon>Pseudomonadota</taxon>
        <taxon>Alphaproteobacteria</taxon>
        <taxon>Hyphomicrobiales</taxon>
        <taxon>Phyllobacteriaceae</taxon>
        <taxon>Phyllobacterium</taxon>
    </lineage>
</organism>
<dbReference type="SUPFAM" id="SSF53474">
    <property type="entry name" value="alpha/beta-Hydrolases"/>
    <property type="match status" value="1"/>
</dbReference>